<dbReference type="Gene3D" id="3.40.50.720">
    <property type="entry name" value="NAD(P)-binding Rossmann-like Domain"/>
    <property type="match status" value="2"/>
</dbReference>
<reference evidence="4" key="2">
    <citation type="journal article" date="2018" name="BMC Genomics">
        <title>A manually annotated Actinidia chinensis var. chinensis (kiwifruit) genome highlights the challenges associated with draft genomes and gene prediction in plants.</title>
        <authorList>
            <person name="Pilkington S.M."/>
            <person name="Crowhurst R."/>
            <person name="Hilario E."/>
            <person name="Nardozza S."/>
            <person name="Fraser L."/>
            <person name="Peng Y."/>
            <person name="Gunaseelan K."/>
            <person name="Simpson R."/>
            <person name="Tahir J."/>
            <person name="Deroles S.C."/>
            <person name="Templeton K."/>
            <person name="Luo Z."/>
            <person name="Davy M."/>
            <person name="Cheng C."/>
            <person name="McNeilage M."/>
            <person name="Scaglione D."/>
            <person name="Liu Y."/>
            <person name="Zhang Q."/>
            <person name="Datson P."/>
            <person name="De Silva N."/>
            <person name="Gardiner S.E."/>
            <person name="Bassett H."/>
            <person name="Chagne D."/>
            <person name="McCallum J."/>
            <person name="Dzierzon H."/>
            <person name="Deng C."/>
            <person name="Wang Y.Y."/>
            <person name="Barron L."/>
            <person name="Manako K."/>
            <person name="Bowen J."/>
            <person name="Foster T.M."/>
            <person name="Erridge Z.A."/>
            <person name="Tiffin H."/>
            <person name="Waite C.N."/>
            <person name="Davies K.M."/>
            <person name="Grierson E.P."/>
            <person name="Laing W.A."/>
            <person name="Kirk R."/>
            <person name="Chen X."/>
            <person name="Wood M."/>
            <person name="Montefiori M."/>
            <person name="Brummell D.A."/>
            <person name="Schwinn K.E."/>
            <person name="Catanach A."/>
            <person name="Fullerton C."/>
            <person name="Li D."/>
            <person name="Meiyalaghan S."/>
            <person name="Nieuwenhuizen N."/>
            <person name="Read N."/>
            <person name="Prakash R."/>
            <person name="Hunter D."/>
            <person name="Zhang H."/>
            <person name="McKenzie M."/>
            <person name="Knabel M."/>
            <person name="Harris A."/>
            <person name="Allan A.C."/>
            <person name="Gleave A."/>
            <person name="Chen A."/>
            <person name="Janssen B.J."/>
            <person name="Plunkett B."/>
            <person name="Ampomah-Dwamena C."/>
            <person name="Voogd C."/>
            <person name="Leif D."/>
            <person name="Lafferty D."/>
            <person name="Souleyre E.J.F."/>
            <person name="Varkonyi-Gasic E."/>
            <person name="Gambi F."/>
            <person name="Hanley J."/>
            <person name="Yao J.L."/>
            <person name="Cheung J."/>
            <person name="David K.M."/>
            <person name="Warren B."/>
            <person name="Marsh K."/>
            <person name="Snowden K.C."/>
            <person name="Lin-Wang K."/>
            <person name="Brian L."/>
            <person name="Martinez-Sanchez M."/>
            <person name="Wang M."/>
            <person name="Ileperuma N."/>
            <person name="Macnee N."/>
            <person name="Campin R."/>
            <person name="McAtee P."/>
            <person name="Drummond R.S.M."/>
            <person name="Espley R.V."/>
            <person name="Ireland H.S."/>
            <person name="Wu R."/>
            <person name="Atkinson R.G."/>
            <person name="Karunairetnam S."/>
            <person name="Bulley S."/>
            <person name="Chunkath S."/>
            <person name="Hanley Z."/>
            <person name="Storey R."/>
            <person name="Thrimawithana A.H."/>
            <person name="Thomson S."/>
            <person name="David C."/>
            <person name="Testolin R."/>
            <person name="Huang H."/>
            <person name="Hellens R.P."/>
            <person name="Schaffer R.J."/>
        </authorList>
    </citation>
    <scope>NUCLEOTIDE SEQUENCE [LARGE SCALE GENOMIC DNA]</scope>
    <source>
        <strain evidence="4">cv. Red5</strain>
    </source>
</reference>
<dbReference type="STRING" id="1590841.A0A2R6QG09"/>
<evidence type="ECO:0000256" key="2">
    <source>
        <dbReference type="ARBA" id="ARBA00023002"/>
    </source>
</evidence>
<dbReference type="Proteomes" id="UP000241394">
    <property type="component" value="Chromosome LG16"/>
</dbReference>
<organism evidence="3 4">
    <name type="scientific">Actinidia chinensis var. chinensis</name>
    <name type="common">Chinese soft-hair kiwi</name>
    <dbReference type="NCBI Taxonomy" id="1590841"/>
    <lineage>
        <taxon>Eukaryota</taxon>
        <taxon>Viridiplantae</taxon>
        <taxon>Streptophyta</taxon>
        <taxon>Embryophyta</taxon>
        <taxon>Tracheophyta</taxon>
        <taxon>Spermatophyta</taxon>
        <taxon>Magnoliopsida</taxon>
        <taxon>eudicotyledons</taxon>
        <taxon>Gunneridae</taxon>
        <taxon>Pentapetalae</taxon>
        <taxon>asterids</taxon>
        <taxon>Ericales</taxon>
        <taxon>Actinidiaceae</taxon>
        <taxon>Actinidia</taxon>
    </lineage>
</organism>
<evidence type="ECO:0000313" key="4">
    <source>
        <dbReference type="Proteomes" id="UP000241394"/>
    </source>
</evidence>
<sequence>MASPSRLSLSAQDKRGLSWMEWLEGWYHVIYEVFFQRITARNLKNPLPLAPLNDLTCIVIGSTSGIGFEIARQLAESGACAIMAVKIRLHPTSHNLIQKWQSHKSGTFALNIDVMELNLLSLESVVRFSQAWNSISKPLNVLINDAGIFSIGEHQKFSNDGGAPCRIINVNSIMHFISYVDTNDMNFISRKTKFSSLKMYLSSKLELVMFSSILQKNLPDGSGIRVVFVVPGSFQTNVARDIPKIVQIAYHLIPYFLFNAEEGSRSTLFAATDSDVPKYCAKLKTDVWPVCAYISYCCSKMSPSKESLRTDTSRVVCEKTVNMVGLPAYSVEMILEGKDVQCRYGAHLN</sequence>
<keyword evidence="2" id="KW-0560">Oxidoreductase</keyword>
<dbReference type="SUPFAM" id="SSF51735">
    <property type="entry name" value="NAD(P)-binding Rossmann-fold domains"/>
    <property type="match status" value="1"/>
</dbReference>
<dbReference type="Gramene" id="PSS07577">
    <property type="protein sequence ID" value="PSS07577"/>
    <property type="gene ID" value="CEY00_Acc17927"/>
</dbReference>
<name>A0A2R6QG09_ACTCC</name>
<reference evidence="3 4" key="1">
    <citation type="submission" date="2017-07" db="EMBL/GenBank/DDBJ databases">
        <title>An improved, manually edited Actinidia chinensis var. chinensis (kiwifruit) genome highlights the challenges associated with draft genomes and gene prediction in plants.</title>
        <authorList>
            <person name="Pilkington S."/>
            <person name="Crowhurst R."/>
            <person name="Hilario E."/>
            <person name="Nardozza S."/>
            <person name="Fraser L."/>
            <person name="Peng Y."/>
            <person name="Gunaseelan K."/>
            <person name="Simpson R."/>
            <person name="Tahir J."/>
            <person name="Deroles S."/>
            <person name="Templeton K."/>
            <person name="Luo Z."/>
            <person name="Davy M."/>
            <person name="Cheng C."/>
            <person name="Mcneilage M."/>
            <person name="Scaglione D."/>
            <person name="Liu Y."/>
            <person name="Zhang Q."/>
            <person name="Datson P."/>
            <person name="De Silva N."/>
            <person name="Gardiner S."/>
            <person name="Bassett H."/>
            <person name="Chagne D."/>
            <person name="Mccallum J."/>
            <person name="Dzierzon H."/>
            <person name="Deng C."/>
            <person name="Wang Y.-Y."/>
            <person name="Barron N."/>
            <person name="Manako K."/>
            <person name="Bowen J."/>
            <person name="Foster T."/>
            <person name="Erridge Z."/>
            <person name="Tiffin H."/>
            <person name="Waite C."/>
            <person name="Davies K."/>
            <person name="Grierson E."/>
            <person name="Laing W."/>
            <person name="Kirk R."/>
            <person name="Chen X."/>
            <person name="Wood M."/>
            <person name="Montefiori M."/>
            <person name="Brummell D."/>
            <person name="Schwinn K."/>
            <person name="Catanach A."/>
            <person name="Fullerton C."/>
            <person name="Li D."/>
            <person name="Meiyalaghan S."/>
            <person name="Nieuwenhuizen N."/>
            <person name="Read N."/>
            <person name="Prakash R."/>
            <person name="Hunter D."/>
            <person name="Zhang H."/>
            <person name="Mckenzie M."/>
            <person name="Knabel M."/>
            <person name="Harris A."/>
            <person name="Allan A."/>
            <person name="Chen A."/>
            <person name="Janssen B."/>
            <person name="Plunkett B."/>
            <person name="Dwamena C."/>
            <person name="Voogd C."/>
            <person name="Leif D."/>
            <person name="Lafferty D."/>
            <person name="Souleyre E."/>
            <person name="Varkonyi-Gasic E."/>
            <person name="Gambi F."/>
            <person name="Hanley J."/>
            <person name="Yao J.-L."/>
            <person name="Cheung J."/>
            <person name="David K."/>
            <person name="Warren B."/>
            <person name="Marsh K."/>
            <person name="Snowden K."/>
            <person name="Lin-Wang K."/>
            <person name="Brian L."/>
            <person name="Martinez-Sanchez M."/>
            <person name="Wang M."/>
            <person name="Ileperuma N."/>
            <person name="Macnee N."/>
            <person name="Campin R."/>
            <person name="Mcatee P."/>
            <person name="Drummond R."/>
            <person name="Espley R."/>
            <person name="Ireland H."/>
            <person name="Wu R."/>
            <person name="Atkinson R."/>
            <person name="Karunairetnam S."/>
            <person name="Bulley S."/>
            <person name="Chunkath S."/>
            <person name="Hanley Z."/>
            <person name="Storey R."/>
            <person name="Thrimawithana A."/>
            <person name="Thomson S."/>
            <person name="David C."/>
            <person name="Testolin R."/>
        </authorList>
    </citation>
    <scope>NUCLEOTIDE SEQUENCE [LARGE SCALE GENOMIC DNA]</scope>
    <source>
        <strain evidence="4">cv. Red5</strain>
        <tissue evidence="3">Young leaf</tissue>
    </source>
</reference>
<dbReference type="OMA" id="MLSAYCH"/>
<protein>
    <submittedName>
        <fullName evidence="3">Short-chain dehydrogenase</fullName>
    </submittedName>
</protein>
<dbReference type="PRINTS" id="PR00081">
    <property type="entry name" value="GDHRDH"/>
</dbReference>
<dbReference type="InterPro" id="IPR036291">
    <property type="entry name" value="NAD(P)-bd_dom_sf"/>
</dbReference>
<dbReference type="PANTHER" id="PTHR24320:SF200">
    <property type="entry name" value="DEHYDROGENASE_REDUCTASE SDR FAMILY MEMBER FEY"/>
    <property type="match status" value="1"/>
</dbReference>
<comment type="caution">
    <text evidence="3">The sequence shown here is derived from an EMBL/GenBank/DDBJ whole genome shotgun (WGS) entry which is preliminary data.</text>
</comment>
<accession>A0A2R6QG09</accession>
<dbReference type="Pfam" id="PF00106">
    <property type="entry name" value="adh_short"/>
    <property type="match status" value="1"/>
</dbReference>
<keyword evidence="4" id="KW-1185">Reference proteome</keyword>
<dbReference type="InterPro" id="IPR002347">
    <property type="entry name" value="SDR_fam"/>
</dbReference>
<proteinExistence type="inferred from homology"/>
<dbReference type="EMBL" id="NKQK01000016">
    <property type="protein sequence ID" value="PSS07577.1"/>
    <property type="molecule type" value="Genomic_DNA"/>
</dbReference>
<evidence type="ECO:0000256" key="1">
    <source>
        <dbReference type="ARBA" id="ARBA00006484"/>
    </source>
</evidence>
<dbReference type="AlphaFoldDB" id="A0A2R6QG09"/>
<evidence type="ECO:0000313" key="3">
    <source>
        <dbReference type="EMBL" id="PSS07577.1"/>
    </source>
</evidence>
<dbReference type="GO" id="GO:0016491">
    <property type="term" value="F:oxidoreductase activity"/>
    <property type="evidence" value="ECO:0007669"/>
    <property type="project" value="UniProtKB-KW"/>
</dbReference>
<dbReference type="OrthoDB" id="191139at2759"/>
<dbReference type="PANTHER" id="PTHR24320">
    <property type="entry name" value="RETINOL DEHYDROGENASE"/>
    <property type="match status" value="1"/>
</dbReference>
<gene>
    <name evidence="3" type="ORF">CEY00_Acc17927</name>
</gene>
<dbReference type="InParanoid" id="A0A2R6QG09"/>
<comment type="similarity">
    <text evidence="1">Belongs to the short-chain dehydrogenases/reductases (SDR) family.</text>
</comment>